<proteinExistence type="predicted"/>
<feature type="chain" id="PRO_5047500629" evidence="1">
    <location>
        <begin position="29"/>
        <end position="229"/>
    </location>
</feature>
<dbReference type="InterPro" id="IPR009860">
    <property type="entry name" value="Hyaluronidase_bac"/>
</dbReference>
<gene>
    <name evidence="2" type="ORF">ACFPWV_34415</name>
</gene>
<name>A0ABW0E6E7_9ACTN</name>
<dbReference type="InterPro" id="IPR006311">
    <property type="entry name" value="TAT_signal"/>
</dbReference>
<organism evidence="2 3">
    <name type="scientific">Streptomyces atrovirens</name>
    <dbReference type="NCBI Taxonomy" id="285556"/>
    <lineage>
        <taxon>Bacteria</taxon>
        <taxon>Bacillati</taxon>
        <taxon>Actinomycetota</taxon>
        <taxon>Actinomycetes</taxon>
        <taxon>Kitasatosporales</taxon>
        <taxon>Streptomycetaceae</taxon>
        <taxon>Streptomyces</taxon>
    </lineage>
</organism>
<dbReference type="EMBL" id="JBHSKN010000033">
    <property type="protein sequence ID" value="MFC5244954.1"/>
    <property type="molecule type" value="Genomic_DNA"/>
</dbReference>
<accession>A0ABW0E6E7</accession>
<dbReference type="Pfam" id="PF07212">
    <property type="entry name" value="Hyaluronidase_1"/>
    <property type="match status" value="1"/>
</dbReference>
<protein>
    <submittedName>
        <fullName evidence="2">Hyaluronoglucosaminidase</fullName>
    </submittedName>
</protein>
<evidence type="ECO:0000256" key="1">
    <source>
        <dbReference type="SAM" id="SignalP"/>
    </source>
</evidence>
<reference evidence="3" key="1">
    <citation type="journal article" date="2019" name="Int. J. Syst. Evol. Microbiol.">
        <title>The Global Catalogue of Microorganisms (GCM) 10K type strain sequencing project: providing services to taxonomists for standard genome sequencing and annotation.</title>
        <authorList>
            <consortium name="The Broad Institute Genomics Platform"/>
            <consortium name="The Broad Institute Genome Sequencing Center for Infectious Disease"/>
            <person name="Wu L."/>
            <person name="Ma J."/>
        </authorList>
    </citation>
    <scope>NUCLEOTIDE SEQUENCE [LARGE SCALE GENOMIC DNA]</scope>
    <source>
        <strain evidence="3">CGMCC 4.7131</strain>
    </source>
</reference>
<dbReference type="RefSeq" id="WP_344564144.1">
    <property type="nucleotide sequence ID" value="NZ_BAAATG010000031.1"/>
</dbReference>
<keyword evidence="1" id="KW-0732">Signal</keyword>
<comment type="caution">
    <text evidence="2">The sequence shown here is derived from an EMBL/GenBank/DDBJ whole genome shotgun (WGS) entry which is preliminary data.</text>
</comment>
<evidence type="ECO:0000313" key="3">
    <source>
        <dbReference type="Proteomes" id="UP001596035"/>
    </source>
</evidence>
<dbReference type="PROSITE" id="PS51318">
    <property type="entry name" value="TAT"/>
    <property type="match status" value="1"/>
</dbReference>
<keyword evidence="3" id="KW-1185">Reference proteome</keyword>
<sequence length="229" mass="23124">MTVGRRVFLGAFTAGAVTVATGSEAAAAAEDAYTPYTSPASFWGDSPTEHVVTINYKATTGDRAALNVTSVNPVSSAMYITGREQGQRGTLKIAHVGYADGSDPGASGLSIDLKTQGTAAQGIFVTATDGPTKGALIVLRNNPGVDDFVVKGNGLTGINVSRGDAPQSQLHVVQGANAESAILAEGALRLADVDSVPTNAPASAGGGSLYAQDGKLFWKGGDGTPTRLA</sequence>
<dbReference type="Proteomes" id="UP001596035">
    <property type="component" value="Unassembled WGS sequence"/>
</dbReference>
<feature type="signal peptide" evidence="1">
    <location>
        <begin position="1"/>
        <end position="28"/>
    </location>
</feature>
<evidence type="ECO:0000313" key="2">
    <source>
        <dbReference type="EMBL" id="MFC5244954.1"/>
    </source>
</evidence>